<reference key="2">
    <citation type="submission" date="2011-03" db="EMBL/GenBank/DDBJ databases">
        <title>Complete genome sequence of the thermoacidophilic crenarchaeon Thermoproteus uzoniensis 768-20.</title>
        <authorList>
            <person name="Mardanov A.V."/>
            <person name="Gumerov V.M."/>
            <person name="Beletsky A.V."/>
            <person name="Prokofeva M.I."/>
            <person name="Bonch-Osmolovskaya E.A."/>
            <person name="Ravin N.V."/>
            <person name="Skryabin K.G."/>
        </authorList>
    </citation>
    <scope>NUCLEOTIDE SEQUENCE</scope>
    <source>
        <strain>768-20</strain>
    </source>
</reference>
<dbReference type="InterPro" id="IPR011898">
    <property type="entry name" value="PorD_KorD"/>
</dbReference>
<evidence type="ECO:0000313" key="5">
    <source>
        <dbReference type="EMBL" id="AEA12476.1"/>
    </source>
</evidence>
<dbReference type="InterPro" id="IPR011894">
    <property type="entry name" value="PorC_KorC"/>
</dbReference>
<evidence type="ECO:0000256" key="3">
    <source>
        <dbReference type="ARBA" id="ARBA00049357"/>
    </source>
</evidence>
<dbReference type="PANTHER" id="PTHR43366:SF1">
    <property type="entry name" value="PYRUVATE SYNTHASE SUBUNIT PORC"/>
    <property type="match status" value="1"/>
</dbReference>
<dbReference type="GO" id="GO:0019164">
    <property type="term" value="F:pyruvate synthase activity"/>
    <property type="evidence" value="ECO:0007669"/>
    <property type="project" value="UniProtKB-EC"/>
</dbReference>
<dbReference type="InterPro" id="IPR017896">
    <property type="entry name" value="4Fe4S_Fe-S-bd"/>
</dbReference>
<accession>F2L680</accession>
<evidence type="ECO:0000256" key="1">
    <source>
        <dbReference type="ARBA" id="ARBA00012822"/>
    </source>
</evidence>
<feature type="domain" description="4Fe-4S ferredoxin-type" evidence="4">
    <location>
        <begin position="284"/>
        <end position="313"/>
    </location>
</feature>
<dbReference type="InterPro" id="IPR019752">
    <property type="entry name" value="Pyrv/ketoisovalerate_OxRed_cat"/>
</dbReference>
<dbReference type="KEGG" id="tuz:TUZN_0994"/>
<name>F2L680_THEU7</name>
<dbReference type="Pfam" id="PF14697">
    <property type="entry name" value="Fer4_21"/>
    <property type="match status" value="1"/>
</dbReference>
<evidence type="ECO:0000313" key="6">
    <source>
        <dbReference type="Proteomes" id="UP000008138"/>
    </source>
</evidence>
<sequence>MYLMRIESVWIGRGGQGIVTAVYIVAHASISDGLYALANPEFGAERRGAPVKAFLTLTDYFDDSPEPIKNPDVAVFLDDKLIEPMRVVVDAVRPGGYVAVSSGKSPEDVAKLVGRRDVNIAVVDGIGIALKHVGLAVPNGPMVGVFARVMGIPRLESVKEAIASQLGKAVEQNFAAAVEAYKTAVVIPASETGSARASVEIPTTSAFLTGDYELVGWDKIPEGGLAFPGSSLRYKTGSWRVERPVIDHSKCIMCRRCWIYCPDDAVLEVWREAKGPRGRSVKVKSIDFDYNYCKGCGICAEVCPTGAIKMVREI</sequence>
<dbReference type="STRING" id="999630.TUZN_0994"/>
<dbReference type="NCBIfam" id="TIGR02175">
    <property type="entry name" value="PorC_KorC"/>
    <property type="match status" value="1"/>
</dbReference>
<dbReference type="SUPFAM" id="SSF54862">
    <property type="entry name" value="4Fe-4S ferredoxins"/>
    <property type="match status" value="1"/>
</dbReference>
<gene>
    <name evidence="5" type="ordered locus">TUZN_0994</name>
</gene>
<dbReference type="EC" id="1.2.7.1" evidence="1"/>
<dbReference type="EMBL" id="CP002590">
    <property type="protein sequence ID" value="AEA12476.1"/>
    <property type="molecule type" value="Genomic_DNA"/>
</dbReference>
<dbReference type="eggNOG" id="arCOG01604">
    <property type="taxonomic scope" value="Archaea"/>
</dbReference>
<keyword evidence="6" id="KW-1185">Reference proteome</keyword>
<dbReference type="PANTHER" id="PTHR43366">
    <property type="entry name" value="PYRUVATE SYNTHASE SUBUNIT PORC"/>
    <property type="match status" value="1"/>
</dbReference>
<dbReference type="InterPro" id="IPR051626">
    <property type="entry name" value="Oxidoreductase_gamma_subunit"/>
</dbReference>
<organism evidence="5 6">
    <name type="scientific">Thermoproteus uzoniensis (strain 768-20)</name>
    <dbReference type="NCBI Taxonomy" id="999630"/>
    <lineage>
        <taxon>Archaea</taxon>
        <taxon>Thermoproteota</taxon>
        <taxon>Thermoprotei</taxon>
        <taxon>Thermoproteales</taxon>
        <taxon>Thermoproteaceae</taxon>
        <taxon>Thermoproteus</taxon>
    </lineage>
</organism>
<dbReference type="Pfam" id="PF01558">
    <property type="entry name" value="POR"/>
    <property type="match status" value="1"/>
</dbReference>
<dbReference type="Proteomes" id="UP000008138">
    <property type="component" value="Chromosome"/>
</dbReference>
<dbReference type="SUPFAM" id="SSF53323">
    <property type="entry name" value="Pyruvate-ferredoxin oxidoreductase, PFOR, domain III"/>
    <property type="match status" value="1"/>
</dbReference>
<dbReference type="HOGENOM" id="CLU_060916_0_0_2"/>
<reference evidence="5 6" key="1">
    <citation type="journal article" date="2011" name="J. Bacteriol.">
        <title>Complete genome sequence of the thermoacidophilic crenarchaeon Thermoproteus uzoniensis 768-20.</title>
        <authorList>
            <person name="Mardanov A.V."/>
            <person name="Gumerov V.M."/>
            <person name="Beletsky A.V."/>
            <person name="Prokofeva M.I."/>
            <person name="Bonch-Osmolovskaya E.A."/>
            <person name="Ravin N.V."/>
            <person name="Skryabin K.G."/>
        </authorList>
    </citation>
    <scope>NUCLEOTIDE SEQUENCE [LARGE SCALE GENOMIC DNA]</scope>
    <source>
        <strain evidence="5 6">768-20</strain>
    </source>
</reference>
<dbReference type="InterPro" id="IPR002869">
    <property type="entry name" value="Pyrv_flavodox_OxRed_cen"/>
</dbReference>
<evidence type="ECO:0000256" key="2">
    <source>
        <dbReference type="ARBA" id="ARBA00023002"/>
    </source>
</evidence>
<dbReference type="InterPro" id="IPR017900">
    <property type="entry name" value="4Fe4S_Fe_S_CS"/>
</dbReference>
<comment type="catalytic activity">
    <reaction evidence="3">
        <text>2 oxidized [2Fe-2S]-[ferredoxin] + pyruvate + CoA = 2 reduced [2Fe-2S]-[ferredoxin] + acetyl-CoA + CO2 + H(+)</text>
        <dbReference type="Rhea" id="RHEA:12765"/>
        <dbReference type="Rhea" id="RHEA-COMP:10000"/>
        <dbReference type="Rhea" id="RHEA-COMP:10001"/>
        <dbReference type="ChEBI" id="CHEBI:15361"/>
        <dbReference type="ChEBI" id="CHEBI:15378"/>
        <dbReference type="ChEBI" id="CHEBI:16526"/>
        <dbReference type="ChEBI" id="CHEBI:33737"/>
        <dbReference type="ChEBI" id="CHEBI:33738"/>
        <dbReference type="ChEBI" id="CHEBI:57287"/>
        <dbReference type="ChEBI" id="CHEBI:57288"/>
        <dbReference type="EC" id="1.2.7.1"/>
    </reaction>
</comment>
<dbReference type="Gene3D" id="3.40.920.10">
    <property type="entry name" value="Pyruvate-ferredoxin oxidoreductase, PFOR, domain III"/>
    <property type="match status" value="1"/>
</dbReference>
<dbReference type="NCBIfam" id="TIGR02179">
    <property type="entry name" value="PorD_KorD"/>
    <property type="match status" value="1"/>
</dbReference>
<keyword evidence="2" id="KW-0560">Oxidoreductase</keyword>
<dbReference type="AlphaFoldDB" id="F2L680"/>
<proteinExistence type="predicted"/>
<dbReference type="PROSITE" id="PS00198">
    <property type="entry name" value="4FE4S_FER_1"/>
    <property type="match status" value="1"/>
</dbReference>
<evidence type="ECO:0000259" key="4">
    <source>
        <dbReference type="PROSITE" id="PS51379"/>
    </source>
</evidence>
<protein>
    <recommendedName>
        <fullName evidence="1">pyruvate synthase</fullName>
        <ecNumber evidence="1">1.2.7.1</ecNumber>
    </recommendedName>
</protein>
<dbReference type="PROSITE" id="PS51379">
    <property type="entry name" value="4FE4S_FER_2"/>
    <property type="match status" value="2"/>
</dbReference>
<dbReference type="Gene3D" id="3.30.70.20">
    <property type="match status" value="1"/>
</dbReference>
<dbReference type="GO" id="GO:0051539">
    <property type="term" value="F:4 iron, 4 sulfur cluster binding"/>
    <property type="evidence" value="ECO:0007669"/>
    <property type="project" value="InterPro"/>
</dbReference>
<feature type="domain" description="4Fe-4S ferredoxin-type" evidence="4">
    <location>
        <begin position="242"/>
        <end position="272"/>
    </location>
</feature>